<keyword evidence="4" id="KW-1185">Reference proteome</keyword>
<comment type="caution">
    <text evidence="3">The sequence shown here is derived from an EMBL/GenBank/DDBJ whole genome shotgun (WGS) entry which is preliminary data.</text>
</comment>
<protein>
    <recommendedName>
        <fullName evidence="2">Cryptic loci regulator 2 C-terminal domain-containing protein</fullName>
    </recommendedName>
</protein>
<evidence type="ECO:0000259" key="2">
    <source>
        <dbReference type="Pfam" id="PF10383"/>
    </source>
</evidence>
<reference evidence="3 4" key="1">
    <citation type="submission" date="2019-10" db="EMBL/GenBank/DDBJ databases">
        <authorList>
            <person name="Palmer J.M."/>
        </authorList>
    </citation>
    <scope>NUCLEOTIDE SEQUENCE [LARGE SCALE GENOMIC DNA]</scope>
    <source>
        <strain evidence="3 4">TWF718</strain>
    </source>
</reference>
<feature type="domain" description="Cryptic loci regulator 2 C-terminal" evidence="2">
    <location>
        <begin position="193"/>
        <end position="268"/>
    </location>
</feature>
<dbReference type="Proteomes" id="UP001313282">
    <property type="component" value="Unassembled WGS sequence"/>
</dbReference>
<organism evidence="3 4">
    <name type="scientific">Orbilia javanica</name>
    <dbReference type="NCBI Taxonomy" id="47235"/>
    <lineage>
        <taxon>Eukaryota</taxon>
        <taxon>Fungi</taxon>
        <taxon>Dikarya</taxon>
        <taxon>Ascomycota</taxon>
        <taxon>Pezizomycotina</taxon>
        <taxon>Orbiliomycetes</taxon>
        <taxon>Orbiliales</taxon>
        <taxon>Orbiliaceae</taxon>
        <taxon>Orbilia</taxon>
    </lineage>
</organism>
<accession>A0AAN8RHU0</accession>
<dbReference type="Pfam" id="PF10383">
    <property type="entry name" value="Clr2"/>
    <property type="match status" value="1"/>
</dbReference>
<evidence type="ECO:0000256" key="1">
    <source>
        <dbReference type="SAM" id="MobiDB-lite"/>
    </source>
</evidence>
<feature type="region of interest" description="Disordered" evidence="1">
    <location>
        <begin position="373"/>
        <end position="402"/>
    </location>
</feature>
<dbReference type="EMBL" id="JAVHNR010000004">
    <property type="protein sequence ID" value="KAK6344935.1"/>
    <property type="molecule type" value="Genomic_DNA"/>
</dbReference>
<evidence type="ECO:0000313" key="3">
    <source>
        <dbReference type="EMBL" id="KAK6344935.1"/>
    </source>
</evidence>
<proteinExistence type="predicted"/>
<name>A0AAN8RHU0_9PEZI</name>
<dbReference type="InterPro" id="IPR018839">
    <property type="entry name" value="Tscrpt-silencing_Clr2_C"/>
</dbReference>
<sequence>MPRQDELMSKRRSMAILANYQHALSERRKDLNDGAWRFRQGELVWVFEAPRKPTGSGDLDEPLRLSDPSDPEGTFGAGGRWIAGYVVGSSTAHVMGSSKPMTIDDYAEAFTVDEPEGTHYRVQKCGSDNYVKDYNLRYVLPWVKTPVRDDSRGIVIDQVSKRAASRASTSVFQVARRNIAPSFDGAKIVYELEGVFFGPEKVWIGDAIRIHKKNPPGNISVWDPASHGLMVIRKLALAVSHTEGEADNTPKYITLYFLGDLLSTSPPRPLDPIPFEIPIYLGKVGTDYGKWVASAGPDGKPMEGIVSSPVVFSRYYDPRIMQLIDSAYQTLDSVIHIQGIMNDRALSCGFTLLNGESLRPPVARLGNTTARTMGASVIGTPGPEEEQQSRDLDDRQKRPKLH</sequence>
<evidence type="ECO:0000313" key="4">
    <source>
        <dbReference type="Proteomes" id="UP001313282"/>
    </source>
</evidence>
<feature type="compositionally biased region" description="Basic and acidic residues" evidence="1">
    <location>
        <begin position="387"/>
        <end position="396"/>
    </location>
</feature>
<dbReference type="AlphaFoldDB" id="A0AAN8RHU0"/>
<gene>
    <name evidence="3" type="ORF">TWF718_006885</name>
</gene>